<evidence type="ECO:0000313" key="3">
    <source>
        <dbReference type="EMBL" id="KON90807.1"/>
    </source>
</evidence>
<keyword evidence="1" id="KW-0812">Transmembrane</keyword>
<dbReference type="RefSeq" id="WP_043064337.1">
    <property type="nucleotide sequence ID" value="NZ_BJOA01000172.1"/>
</dbReference>
<organism evidence="3 4">
    <name type="scientific">Aneurinibacillus migulanus</name>
    <name type="common">Bacillus migulanus</name>
    <dbReference type="NCBI Taxonomy" id="47500"/>
    <lineage>
        <taxon>Bacteria</taxon>
        <taxon>Bacillati</taxon>
        <taxon>Bacillota</taxon>
        <taxon>Bacilli</taxon>
        <taxon>Bacillales</taxon>
        <taxon>Paenibacillaceae</taxon>
        <taxon>Aneurinibacillus group</taxon>
        <taxon>Aneurinibacillus</taxon>
    </lineage>
</organism>
<accession>A0A0D1Y5L0</accession>
<sequence length="72" mass="7880">MCTAVLEEGKGKMGKAKETVEAMNGIAETLSVIIVIAILLCTVTAWLIFQKVRHMQSTVMDVQNQETGKITK</sequence>
<protein>
    <recommendedName>
        <fullName evidence="2">Nematode cuticle collagen N-terminal domain-containing protein</fullName>
    </recommendedName>
</protein>
<reference evidence="3 4" key="1">
    <citation type="submission" date="2015-07" db="EMBL/GenBank/DDBJ databases">
        <title>Fjat-14205 dsm 2895.</title>
        <authorList>
            <person name="Liu B."/>
            <person name="Wang J."/>
            <person name="Zhu Y."/>
            <person name="Liu G."/>
            <person name="Chen Q."/>
            <person name="Chen Z."/>
            <person name="Lan J."/>
            <person name="Che J."/>
            <person name="Ge C."/>
            <person name="Shi H."/>
            <person name="Pan Z."/>
            <person name="Liu X."/>
        </authorList>
    </citation>
    <scope>NUCLEOTIDE SEQUENCE [LARGE SCALE GENOMIC DNA]</scope>
    <source>
        <strain evidence="3 4">DSM 2895</strain>
    </source>
</reference>
<gene>
    <name evidence="3" type="ORF">AF333_27635</name>
</gene>
<keyword evidence="1" id="KW-0472">Membrane</keyword>
<proteinExistence type="predicted"/>
<comment type="caution">
    <text evidence="3">The sequence shown here is derived from an EMBL/GenBank/DDBJ whole genome shotgun (WGS) entry which is preliminary data.</text>
</comment>
<dbReference type="PATRIC" id="fig|47500.12.peg.452"/>
<dbReference type="Pfam" id="PF01484">
    <property type="entry name" value="Col_cuticle_N"/>
    <property type="match status" value="1"/>
</dbReference>
<keyword evidence="1" id="KW-1133">Transmembrane helix</keyword>
<feature type="transmembrane region" description="Helical" evidence="1">
    <location>
        <begin position="30"/>
        <end position="49"/>
    </location>
</feature>
<dbReference type="EMBL" id="LGUG01000009">
    <property type="protein sequence ID" value="KON90807.1"/>
    <property type="molecule type" value="Genomic_DNA"/>
</dbReference>
<name>A0A0D1Y5L0_ANEMI</name>
<dbReference type="Proteomes" id="UP000037269">
    <property type="component" value="Unassembled WGS sequence"/>
</dbReference>
<feature type="domain" description="Nematode cuticle collagen N-terminal" evidence="2">
    <location>
        <begin position="31"/>
        <end position="61"/>
    </location>
</feature>
<dbReference type="InterPro" id="IPR002486">
    <property type="entry name" value="Col_cuticle_N"/>
</dbReference>
<evidence type="ECO:0000313" key="4">
    <source>
        <dbReference type="Proteomes" id="UP000037269"/>
    </source>
</evidence>
<evidence type="ECO:0000259" key="2">
    <source>
        <dbReference type="Pfam" id="PF01484"/>
    </source>
</evidence>
<dbReference type="AlphaFoldDB" id="A0A0D1Y5L0"/>
<evidence type="ECO:0000256" key="1">
    <source>
        <dbReference type="SAM" id="Phobius"/>
    </source>
</evidence>
<keyword evidence="4" id="KW-1185">Reference proteome</keyword>